<keyword evidence="4 8" id="KW-0106">Calcium</keyword>
<reference evidence="14" key="1">
    <citation type="submission" date="2021-02" db="EMBL/GenBank/DDBJ databases">
        <authorList>
            <person name="Nowell W R."/>
        </authorList>
    </citation>
    <scope>NUCLEOTIDE SEQUENCE</scope>
</reference>
<dbReference type="Proteomes" id="UP000663881">
    <property type="component" value="Unassembled WGS sequence"/>
</dbReference>
<feature type="chain" id="PRO_5036414889" description="Cadherin domain-containing protein" evidence="11">
    <location>
        <begin position="20"/>
        <end position="886"/>
    </location>
</feature>
<feature type="transmembrane region" description="Helical" evidence="10">
    <location>
        <begin position="811"/>
        <end position="837"/>
    </location>
</feature>
<proteinExistence type="predicted"/>
<evidence type="ECO:0000313" key="13">
    <source>
        <dbReference type="EMBL" id="CAF0923859.1"/>
    </source>
</evidence>
<evidence type="ECO:0000256" key="3">
    <source>
        <dbReference type="ARBA" id="ARBA00022737"/>
    </source>
</evidence>
<comment type="caution">
    <text evidence="14">The sequence shown here is derived from an EMBL/GenBank/DDBJ whole genome shotgun (WGS) entry which is preliminary data.</text>
</comment>
<dbReference type="SMART" id="SM00112">
    <property type="entry name" value="CA"/>
    <property type="match status" value="3"/>
</dbReference>
<evidence type="ECO:0000256" key="4">
    <source>
        <dbReference type="ARBA" id="ARBA00022837"/>
    </source>
</evidence>
<sequence length="886" mass="103900">MKIILVFFLLIIYPNFINTLQEYSIEISVKEEQENGTIIIDLFSYIPTLTNSNGYLIKFVRPCQNLYIDNQNHNFIRSLKIDREEICPYEINCSLNCNLFLQKSKEEMKLIKLKINIEDINDNKAKFKRKFYSYELDENLSLNYHLQLEQAEDKDLFSKNFYSLDISSSSSFPFQLNYNEENHLLELILIHKLDKNIKKYSFELIVNDHENEIDDKCSIELTILFNQQLNSYPPEFEFKSYKFIIYNFNQTFIGQVKIKNSKENNPVYYRLISSSSSLEENFNLFQINEKTGQISFKENIFETKNFNEISSYKIFIEAFDLNYLSSLTTVEIYFNFTNSFLQQQNQNYFIEILIPKLFQKKTNLDLNSNEIFLKENLTNLPLTILQLFISTSSSSSSFSSLFNISMNSTTLSSTELNSYFYLKQINDDNEQKSFELILKKSFDYEIITLIHLDFILNQNYFTRKSLTIFIENINDCQPTFNQTQFRFQIKENFHFPFLLSSFQAQDQDDLNNIQYYLKTKDENTFSINSTNGQFSILKSFDREIKSNYSLFICAFDEIYETCSSIFIDILDENDNICQFNSSSITLTINENLPTNTFLIQIQAFDLDLNEYGKLFYSFSTNTTYLKINSTNGIIQTTNHLFDYELIQKYSILIKSCDNINSLPSLCCYLQLNINLIDLNDNLPYLIYPSSSSSTDDLFIINYTNKIMPRLKAFDNDIQLKNRFIFYFIIGGSLNSSITIDYYSGQLNLLTSKSNQLPIYGTLIISISSQTNISLTILIHDYHTDPQTFIMSLKQQQQQDQSSSLSSILSPLFYFISSISLSIFILLFIFLTFFYFYLKQKTKQQNNSLINTPSTTTLSARSLSTNKKIYETYYSFGDTVHQDIIHL</sequence>
<evidence type="ECO:0000256" key="2">
    <source>
        <dbReference type="ARBA" id="ARBA00022692"/>
    </source>
</evidence>
<evidence type="ECO:0000256" key="7">
    <source>
        <dbReference type="ARBA" id="ARBA00023180"/>
    </source>
</evidence>
<dbReference type="GO" id="GO:0007156">
    <property type="term" value="P:homophilic cell adhesion via plasma membrane adhesion molecules"/>
    <property type="evidence" value="ECO:0007669"/>
    <property type="project" value="InterPro"/>
</dbReference>
<dbReference type="InterPro" id="IPR020894">
    <property type="entry name" value="Cadherin_CS"/>
</dbReference>
<name>A0A818RQE5_9BILA</name>
<evidence type="ECO:0000256" key="9">
    <source>
        <dbReference type="SAM" id="Coils"/>
    </source>
</evidence>
<feature type="signal peptide" evidence="11">
    <location>
        <begin position="1"/>
        <end position="19"/>
    </location>
</feature>
<organism evidence="14 15">
    <name type="scientific">Adineta steineri</name>
    <dbReference type="NCBI Taxonomy" id="433720"/>
    <lineage>
        <taxon>Eukaryota</taxon>
        <taxon>Metazoa</taxon>
        <taxon>Spiralia</taxon>
        <taxon>Gnathifera</taxon>
        <taxon>Rotifera</taxon>
        <taxon>Eurotatoria</taxon>
        <taxon>Bdelloidea</taxon>
        <taxon>Adinetida</taxon>
        <taxon>Adinetidae</taxon>
        <taxon>Adineta</taxon>
    </lineage>
</organism>
<feature type="domain" description="Cadherin" evidence="12">
    <location>
        <begin position="481"/>
        <end position="579"/>
    </location>
</feature>
<evidence type="ECO:0000256" key="1">
    <source>
        <dbReference type="ARBA" id="ARBA00004167"/>
    </source>
</evidence>
<keyword evidence="2 10" id="KW-0812">Transmembrane</keyword>
<keyword evidence="5 10" id="KW-1133">Transmembrane helix</keyword>
<dbReference type="GO" id="GO:0005509">
    <property type="term" value="F:calcium ion binding"/>
    <property type="evidence" value="ECO:0007669"/>
    <property type="project" value="UniProtKB-UniRule"/>
</dbReference>
<dbReference type="PANTHER" id="PTHR24028:SF146">
    <property type="entry name" value="CADHERIN 96CB, ISOFORM D-RELATED"/>
    <property type="match status" value="1"/>
</dbReference>
<dbReference type="InterPro" id="IPR050174">
    <property type="entry name" value="Protocadherin/Cadherin-CA"/>
</dbReference>
<evidence type="ECO:0000259" key="12">
    <source>
        <dbReference type="PROSITE" id="PS50268"/>
    </source>
</evidence>
<evidence type="ECO:0000256" key="10">
    <source>
        <dbReference type="SAM" id="Phobius"/>
    </source>
</evidence>
<feature type="domain" description="Cadherin" evidence="12">
    <location>
        <begin position="259"/>
        <end position="357"/>
    </location>
</feature>
<dbReference type="CDD" id="cd11304">
    <property type="entry name" value="Cadherin_repeat"/>
    <property type="match status" value="3"/>
</dbReference>
<evidence type="ECO:0000313" key="14">
    <source>
        <dbReference type="EMBL" id="CAF3654271.1"/>
    </source>
</evidence>
<accession>A0A818RQE5</accession>
<keyword evidence="3" id="KW-0677">Repeat</keyword>
<dbReference type="EMBL" id="CAJNON010000076">
    <property type="protein sequence ID" value="CAF0923859.1"/>
    <property type="molecule type" value="Genomic_DNA"/>
</dbReference>
<dbReference type="InterPro" id="IPR002126">
    <property type="entry name" value="Cadherin-like_dom"/>
</dbReference>
<dbReference type="Pfam" id="PF00028">
    <property type="entry name" value="Cadherin"/>
    <property type="match status" value="2"/>
</dbReference>
<evidence type="ECO:0000256" key="8">
    <source>
        <dbReference type="PROSITE-ProRule" id="PRU00043"/>
    </source>
</evidence>
<evidence type="ECO:0000256" key="11">
    <source>
        <dbReference type="SAM" id="SignalP"/>
    </source>
</evidence>
<keyword evidence="7" id="KW-0325">Glycoprotein</keyword>
<dbReference type="EMBL" id="CAJOAY010000396">
    <property type="protein sequence ID" value="CAF3654271.1"/>
    <property type="molecule type" value="Genomic_DNA"/>
</dbReference>
<dbReference type="SUPFAM" id="SSF49313">
    <property type="entry name" value="Cadherin-like"/>
    <property type="match status" value="4"/>
</dbReference>
<protein>
    <recommendedName>
        <fullName evidence="12">Cadherin domain-containing protein</fullName>
    </recommendedName>
</protein>
<evidence type="ECO:0000256" key="5">
    <source>
        <dbReference type="ARBA" id="ARBA00022989"/>
    </source>
</evidence>
<dbReference type="InterPro" id="IPR015919">
    <property type="entry name" value="Cadherin-like_sf"/>
</dbReference>
<evidence type="ECO:0000256" key="6">
    <source>
        <dbReference type="ARBA" id="ARBA00023136"/>
    </source>
</evidence>
<dbReference type="PROSITE" id="PS50268">
    <property type="entry name" value="CADHERIN_2"/>
    <property type="match status" value="3"/>
</dbReference>
<feature type="coiled-coil region" evidence="9">
    <location>
        <begin position="103"/>
        <end position="130"/>
    </location>
</feature>
<dbReference type="Gene3D" id="2.60.40.60">
    <property type="entry name" value="Cadherins"/>
    <property type="match status" value="5"/>
</dbReference>
<dbReference type="GO" id="GO:0005886">
    <property type="term" value="C:plasma membrane"/>
    <property type="evidence" value="ECO:0007669"/>
    <property type="project" value="InterPro"/>
</dbReference>
<keyword evidence="6 10" id="KW-0472">Membrane</keyword>
<evidence type="ECO:0000313" key="15">
    <source>
        <dbReference type="Proteomes" id="UP000663881"/>
    </source>
</evidence>
<keyword evidence="11" id="KW-0732">Signal</keyword>
<comment type="subcellular location">
    <subcellularLocation>
        <location evidence="1">Membrane</location>
        <topology evidence="1">Single-pass membrane protein</topology>
    </subcellularLocation>
</comment>
<dbReference type="PANTHER" id="PTHR24028">
    <property type="entry name" value="CADHERIN-87A"/>
    <property type="match status" value="1"/>
</dbReference>
<keyword evidence="9" id="KW-0175">Coiled coil</keyword>
<feature type="domain" description="Cadherin" evidence="12">
    <location>
        <begin position="580"/>
        <end position="685"/>
    </location>
</feature>
<dbReference type="OrthoDB" id="6252479at2759"/>
<dbReference type="PROSITE" id="PS00232">
    <property type="entry name" value="CADHERIN_1"/>
    <property type="match status" value="1"/>
</dbReference>
<dbReference type="Proteomes" id="UP000663891">
    <property type="component" value="Unassembled WGS sequence"/>
</dbReference>
<dbReference type="PRINTS" id="PR00205">
    <property type="entry name" value="CADHERIN"/>
</dbReference>
<dbReference type="AlphaFoldDB" id="A0A818RQE5"/>
<gene>
    <name evidence="14" type="ORF">OKA104_LOCUS9381</name>
    <name evidence="13" type="ORF">VCS650_LOCUS10531</name>
</gene>